<dbReference type="AlphaFoldDB" id="A0A841FUN9"/>
<evidence type="ECO:0000313" key="4">
    <source>
        <dbReference type="Proteomes" id="UP000548476"/>
    </source>
</evidence>
<name>A0A841FUN9_9ACTN</name>
<proteinExistence type="predicted"/>
<dbReference type="EMBL" id="JACHGT010000016">
    <property type="protein sequence ID" value="MBB6038483.1"/>
    <property type="molecule type" value="Genomic_DNA"/>
</dbReference>
<dbReference type="Proteomes" id="UP000548476">
    <property type="component" value="Unassembled WGS sequence"/>
</dbReference>
<accession>A0A841FUN9</accession>
<sequence>MTAGQPDRPSGEQAALDAVSADLRALSAATPPMPPELITRLDLALEAERTRVHPATVPVSRETSRRRWPRLVLAFTTGVVVLAGISVGVSALWRGQQSDERDTAASEPNAADPEIAAPDTTDEDAQSFGAEGSGTGDPKTTDKSDAQIYYSGRDYSRATLPEVGTSSTVNSSVDGDLTRLSADEAALGACFDAIETRYPGEVAVADFAYFEGSPSLVVRVSQVDGGGKVVAVGAACGLSGADELYATAA</sequence>
<comment type="caution">
    <text evidence="3">The sequence shown here is derived from an EMBL/GenBank/DDBJ whole genome shotgun (WGS) entry which is preliminary data.</text>
</comment>
<dbReference type="RefSeq" id="WP_184791270.1">
    <property type="nucleotide sequence ID" value="NZ_BONT01000012.1"/>
</dbReference>
<evidence type="ECO:0000256" key="1">
    <source>
        <dbReference type="SAM" id="MobiDB-lite"/>
    </source>
</evidence>
<feature type="transmembrane region" description="Helical" evidence="2">
    <location>
        <begin position="71"/>
        <end position="93"/>
    </location>
</feature>
<reference evidence="3 4" key="1">
    <citation type="submission" date="2020-08" db="EMBL/GenBank/DDBJ databases">
        <title>Genomic Encyclopedia of Type Strains, Phase IV (KMG-IV): sequencing the most valuable type-strain genomes for metagenomic binning, comparative biology and taxonomic classification.</title>
        <authorList>
            <person name="Goeker M."/>
        </authorList>
    </citation>
    <scope>NUCLEOTIDE SEQUENCE [LARGE SCALE GENOMIC DNA]</scope>
    <source>
        <strain evidence="3 4">YIM 65646</strain>
    </source>
</reference>
<evidence type="ECO:0000256" key="2">
    <source>
        <dbReference type="SAM" id="Phobius"/>
    </source>
</evidence>
<organism evidence="3 4">
    <name type="scientific">Phytomonospora endophytica</name>
    <dbReference type="NCBI Taxonomy" id="714109"/>
    <lineage>
        <taxon>Bacteria</taxon>
        <taxon>Bacillati</taxon>
        <taxon>Actinomycetota</taxon>
        <taxon>Actinomycetes</taxon>
        <taxon>Micromonosporales</taxon>
        <taxon>Micromonosporaceae</taxon>
        <taxon>Phytomonospora</taxon>
    </lineage>
</organism>
<keyword evidence="4" id="KW-1185">Reference proteome</keyword>
<keyword evidence="2" id="KW-0472">Membrane</keyword>
<keyword evidence="2" id="KW-1133">Transmembrane helix</keyword>
<protein>
    <submittedName>
        <fullName evidence="3">Uncharacterized protein</fullName>
    </submittedName>
</protein>
<evidence type="ECO:0000313" key="3">
    <source>
        <dbReference type="EMBL" id="MBB6038483.1"/>
    </source>
</evidence>
<feature type="region of interest" description="Disordered" evidence="1">
    <location>
        <begin position="98"/>
        <end position="144"/>
    </location>
</feature>
<gene>
    <name evidence="3" type="ORF">HNR73_006366</name>
</gene>
<keyword evidence="2" id="KW-0812">Transmembrane</keyword>